<dbReference type="EMBL" id="KZ293693">
    <property type="protein sequence ID" value="PBK85099.1"/>
    <property type="molecule type" value="Genomic_DNA"/>
</dbReference>
<accession>A0A2H3CPV1</accession>
<evidence type="ECO:0000256" key="1">
    <source>
        <dbReference type="SAM" id="MobiDB-lite"/>
    </source>
</evidence>
<gene>
    <name evidence="2" type="ORF">ARMGADRAFT_591679</name>
</gene>
<feature type="region of interest" description="Disordered" evidence="1">
    <location>
        <begin position="218"/>
        <end position="244"/>
    </location>
</feature>
<dbReference type="AlphaFoldDB" id="A0A2H3CPV1"/>
<evidence type="ECO:0000313" key="3">
    <source>
        <dbReference type="Proteomes" id="UP000217790"/>
    </source>
</evidence>
<reference evidence="3" key="1">
    <citation type="journal article" date="2017" name="Nat. Ecol. Evol.">
        <title>Genome expansion and lineage-specific genetic innovations in the forest pathogenic fungi Armillaria.</title>
        <authorList>
            <person name="Sipos G."/>
            <person name="Prasanna A.N."/>
            <person name="Walter M.C."/>
            <person name="O'Connor E."/>
            <person name="Balint B."/>
            <person name="Krizsan K."/>
            <person name="Kiss B."/>
            <person name="Hess J."/>
            <person name="Varga T."/>
            <person name="Slot J."/>
            <person name="Riley R."/>
            <person name="Boka B."/>
            <person name="Rigling D."/>
            <person name="Barry K."/>
            <person name="Lee J."/>
            <person name="Mihaltcheva S."/>
            <person name="LaButti K."/>
            <person name="Lipzen A."/>
            <person name="Waldron R."/>
            <person name="Moloney N.M."/>
            <person name="Sperisen C."/>
            <person name="Kredics L."/>
            <person name="Vagvoelgyi C."/>
            <person name="Patrignani A."/>
            <person name="Fitzpatrick D."/>
            <person name="Nagy I."/>
            <person name="Doyle S."/>
            <person name="Anderson J.B."/>
            <person name="Grigoriev I.V."/>
            <person name="Gueldener U."/>
            <person name="Muensterkoetter M."/>
            <person name="Nagy L.G."/>
        </authorList>
    </citation>
    <scope>NUCLEOTIDE SEQUENCE [LARGE SCALE GENOMIC DNA]</scope>
    <source>
        <strain evidence="3">Ar21-2</strain>
    </source>
</reference>
<dbReference type="OrthoDB" id="10590923at2759"/>
<dbReference type="InParanoid" id="A0A2H3CPV1"/>
<dbReference type="Proteomes" id="UP000217790">
    <property type="component" value="Unassembled WGS sequence"/>
</dbReference>
<protein>
    <submittedName>
        <fullName evidence="2">Uncharacterized protein</fullName>
    </submittedName>
</protein>
<keyword evidence="3" id="KW-1185">Reference proteome</keyword>
<sequence>MARPTTSTSSDNLLVMAAATFCAETTDHIPASEGGELGSPCMECLGGRFVLLKTPGPSLCFDGFPFTKASTIMMCPAMESGFAMRRRIAVRRARVESCAWVVWGAVWLCCRISALNSSAAFRSPRPPSSHWELHSNGALRRRDVSSSCEHTQQGLRMTGKEDDAPITQGPRLSALGLQCMPFRVSSLPSETQAQALKLKTGGVLGDRLISGAHESARGLLSHPDEESNSRRLCSPPSNPSRLIE</sequence>
<proteinExistence type="predicted"/>
<evidence type="ECO:0000313" key="2">
    <source>
        <dbReference type="EMBL" id="PBK85099.1"/>
    </source>
</evidence>
<name>A0A2H3CPV1_ARMGA</name>
<feature type="region of interest" description="Disordered" evidence="1">
    <location>
        <begin position="142"/>
        <end position="167"/>
    </location>
</feature>
<organism evidence="2 3">
    <name type="scientific">Armillaria gallica</name>
    <name type="common">Bulbous honey fungus</name>
    <name type="synonym">Armillaria bulbosa</name>
    <dbReference type="NCBI Taxonomy" id="47427"/>
    <lineage>
        <taxon>Eukaryota</taxon>
        <taxon>Fungi</taxon>
        <taxon>Dikarya</taxon>
        <taxon>Basidiomycota</taxon>
        <taxon>Agaricomycotina</taxon>
        <taxon>Agaricomycetes</taxon>
        <taxon>Agaricomycetidae</taxon>
        <taxon>Agaricales</taxon>
        <taxon>Marasmiineae</taxon>
        <taxon>Physalacriaceae</taxon>
        <taxon>Armillaria</taxon>
    </lineage>
</organism>
<feature type="compositionally biased region" description="Polar residues" evidence="1">
    <location>
        <begin position="145"/>
        <end position="155"/>
    </location>
</feature>